<accession>A0A8T0GNC1</accession>
<protein>
    <submittedName>
        <fullName evidence="1">Uncharacterized protein</fullName>
    </submittedName>
</protein>
<keyword evidence="2" id="KW-1185">Reference proteome</keyword>
<sequence length="72" mass="8101">MIVLKDTTYVDIDDFLDQTEVIGKNIPTQISNVLYQSCNTVALSNVSPNSTGQLCVTQEVRLLKHMFLQLRS</sequence>
<organism evidence="1 2">
    <name type="scientific">Ceratodon purpureus</name>
    <name type="common">Fire moss</name>
    <name type="synonym">Dicranum purpureum</name>
    <dbReference type="NCBI Taxonomy" id="3225"/>
    <lineage>
        <taxon>Eukaryota</taxon>
        <taxon>Viridiplantae</taxon>
        <taxon>Streptophyta</taxon>
        <taxon>Embryophyta</taxon>
        <taxon>Bryophyta</taxon>
        <taxon>Bryophytina</taxon>
        <taxon>Bryopsida</taxon>
        <taxon>Dicranidae</taxon>
        <taxon>Pseudoditrichales</taxon>
        <taxon>Ditrichaceae</taxon>
        <taxon>Ceratodon</taxon>
    </lineage>
</organism>
<dbReference type="Proteomes" id="UP000822688">
    <property type="component" value="Chromosome 10"/>
</dbReference>
<name>A0A8T0GNC1_CERPU</name>
<comment type="caution">
    <text evidence="1">The sequence shown here is derived from an EMBL/GenBank/DDBJ whole genome shotgun (WGS) entry which is preliminary data.</text>
</comment>
<reference evidence="1" key="1">
    <citation type="submission" date="2020-06" db="EMBL/GenBank/DDBJ databases">
        <title>WGS assembly of Ceratodon purpureus strain R40.</title>
        <authorList>
            <person name="Carey S.B."/>
            <person name="Jenkins J."/>
            <person name="Shu S."/>
            <person name="Lovell J.T."/>
            <person name="Sreedasyam A."/>
            <person name="Maumus F."/>
            <person name="Tiley G.P."/>
            <person name="Fernandez-Pozo N."/>
            <person name="Barry K."/>
            <person name="Chen C."/>
            <person name="Wang M."/>
            <person name="Lipzen A."/>
            <person name="Daum C."/>
            <person name="Saski C.A."/>
            <person name="Payton A.C."/>
            <person name="Mcbreen J.C."/>
            <person name="Conrad R.E."/>
            <person name="Kollar L.M."/>
            <person name="Olsson S."/>
            <person name="Huttunen S."/>
            <person name="Landis J.B."/>
            <person name="Wickett N.J."/>
            <person name="Johnson M.G."/>
            <person name="Rensing S.A."/>
            <person name="Grimwood J."/>
            <person name="Schmutz J."/>
            <person name="Mcdaniel S.F."/>
        </authorList>
    </citation>
    <scope>NUCLEOTIDE SEQUENCE</scope>
    <source>
        <strain evidence="1">R40</strain>
    </source>
</reference>
<evidence type="ECO:0000313" key="2">
    <source>
        <dbReference type="Proteomes" id="UP000822688"/>
    </source>
</evidence>
<proteinExistence type="predicted"/>
<gene>
    <name evidence="1" type="ORF">KC19_10G145800</name>
</gene>
<evidence type="ECO:0000313" key="1">
    <source>
        <dbReference type="EMBL" id="KAG0559995.1"/>
    </source>
</evidence>
<dbReference type="AlphaFoldDB" id="A0A8T0GNC1"/>
<dbReference type="EMBL" id="CM026431">
    <property type="protein sequence ID" value="KAG0559995.1"/>
    <property type="molecule type" value="Genomic_DNA"/>
</dbReference>